<dbReference type="InterPro" id="IPR003767">
    <property type="entry name" value="Malate/L-lactate_DH-like"/>
</dbReference>
<comment type="similarity">
    <text evidence="1">Belongs to the LDH2/MDH2 oxidoreductase family.</text>
</comment>
<sequence>MAEIHRIAAERLRSATTSLLRAAGSAEREARLVADHLVEANLRGHDSHGVGVLPLYISTARAGGLVLNQTLMVALDTGSLLICDAGNGAGQVMAHDAMALGIERARQSGSAIVSLRNSHHVGRIGHWAEQCASAGMVSLHFVNVAAGTFVAPFAGTRARLGTNPFAAGFPRPDAPPVIVDFATSQLAMGKIRVAHNKGEALPPGALLDAEGRPTTDPAALFATPPGSMVTFGDHKGWGLALACELLGAALVGGKTQSGPDGAGTTINSMFSVIVSPEQIGTAAAFSQELEAVLGWVLSENADGASIKLPGTPELETRALRLRDGIPLDPKTLDQIAAAARDVGLTAIDLP</sequence>
<comment type="caution">
    <text evidence="3">The sequence shown here is derived from an EMBL/GenBank/DDBJ whole genome shotgun (WGS) entry which is preliminary data.</text>
</comment>
<dbReference type="InterPro" id="IPR043144">
    <property type="entry name" value="Mal/L-sulf/L-lact_DH-like_ah"/>
</dbReference>
<evidence type="ECO:0000256" key="1">
    <source>
        <dbReference type="ARBA" id="ARBA00006056"/>
    </source>
</evidence>
<evidence type="ECO:0000313" key="4">
    <source>
        <dbReference type="Proteomes" id="UP001241603"/>
    </source>
</evidence>
<evidence type="ECO:0000256" key="2">
    <source>
        <dbReference type="ARBA" id="ARBA00023002"/>
    </source>
</evidence>
<dbReference type="InterPro" id="IPR036111">
    <property type="entry name" value="Mal/L-sulfo/L-lacto_DH-like_sf"/>
</dbReference>
<accession>A0ABU0H4S9</accession>
<reference evidence="3 4" key="1">
    <citation type="submission" date="2023-07" db="EMBL/GenBank/DDBJ databases">
        <title>Genomic Encyclopedia of Type Strains, Phase IV (KMG-IV): sequencing the most valuable type-strain genomes for metagenomic binning, comparative biology and taxonomic classification.</title>
        <authorList>
            <person name="Goeker M."/>
        </authorList>
    </citation>
    <scope>NUCLEOTIDE SEQUENCE [LARGE SCALE GENOMIC DNA]</scope>
    <source>
        <strain evidence="3 4">B6-8</strain>
    </source>
</reference>
<organism evidence="3 4">
    <name type="scientific">Kaistia dalseonensis</name>
    <dbReference type="NCBI Taxonomy" id="410840"/>
    <lineage>
        <taxon>Bacteria</taxon>
        <taxon>Pseudomonadati</taxon>
        <taxon>Pseudomonadota</taxon>
        <taxon>Alphaproteobacteria</taxon>
        <taxon>Hyphomicrobiales</taxon>
        <taxon>Kaistiaceae</taxon>
        <taxon>Kaistia</taxon>
    </lineage>
</organism>
<keyword evidence="2 3" id="KW-0560">Oxidoreductase</keyword>
<protein>
    <submittedName>
        <fullName evidence="3">Oxidoreductase</fullName>
        <ecNumber evidence="3">1.1.1.-</ecNumber>
    </submittedName>
</protein>
<dbReference type="EMBL" id="JAUSVO010000002">
    <property type="protein sequence ID" value="MDQ0437319.1"/>
    <property type="molecule type" value="Genomic_DNA"/>
</dbReference>
<dbReference type="EC" id="1.1.1.-" evidence="3"/>
<dbReference type="InterPro" id="IPR043143">
    <property type="entry name" value="Mal/L-sulf/L-lact_DH-like_NADP"/>
</dbReference>
<dbReference type="Proteomes" id="UP001241603">
    <property type="component" value="Unassembled WGS sequence"/>
</dbReference>
<dbReference type="GO" id="GO:0016491">
    <property type="term" value="F:oxidoreductase activity"/>
    <property type="evidence" value="ECO:0007669"/>
    <property type="project" value="UniProtKB-KW"/>
</dbReference>
<dbReference type="SUPFAM" id="SSF89733">
    <property type="entry name" value="L-sulfolactate dehydrogenase-like"/>
    <property type="match status" value="1"/>
</dbReference>
<name>A0ABU0H4S9_9HYPH</name>
<dbReference type="RefSeq" id="WP_266348247.1">
    <property type="nucleotide sequence ID" value="NZ_JAPKNG010000002.1"/>
</dbReference>
<dbReference type="PANTHER" id="PTHR11091">
    <property type="entry name" value="OXIDOREDUCTASE-RELATED"/>
    <property type="match status" value="1"/>
</dbReference>
<proteinExistence type="inferred from homology"/>
<dbReference type="Gene3D" id="1.10.1530.10">
    <property type="match status" value="1"/>
</dbReference>
<gene>
    <name evidence="3" type="ORF">QO014_001704</name>
</gene>
<evidence type="ECO:0000313" key="3">
    <source>
        <dbReference type="EMBL" id="MDQ0437319.1"/>
    </source>
</evidence>
<dbReference type="Pfam" id="PF02615">
    <property type="entry name" value="Ldh_2"/>
    <property type="match status" value="1"/>
</dbReference>
<keyword evidence="4" id="KW-1185">Reference proteome</keyword>
<dbReference type="Gene3D" id="3.30.1370.60">
    <property type="entry name" value="Hypothetical oxidoreductase yiak, domain 2"/>
    <property type="match status" value="1"/>
</dbReference>
<dbReference type="PANTHER" id="PTHR11091:SF0">
    <property type="entry name" value="MALATE DEHYDROGENASE"/>
    <property type="match status" value="1"/>
</dbReference>
<dbReference type="NCBIfam" id="NF007504">
    <property type="entry name" value="PRK10098.1"/>
    <property type="match status" value="1"/>
</dbReference>